<keyword evidence="4" id="KW-0472">Membrane</keyword>
<accession>A0ABU1K3G9</accession>
<feature type="transmembrane region" description="Helical" evidence="4">
    <location>
        <begin position="247"/>
        <end position="265"/>
    </location>
</feature>
<organism evidence="6 7">
    <name type="scientific">Mesonia maritima</name>
    <dbReference type="NCBI Taxonomy" id="1793873"/>
    <lineage>
        <taxon>Bacteria</taxon>
        <taxon>Pseudomonadati</taxon>
        <taxon>Bacteroidota</taxon>
        <taxon>Flavobacteriia</taxon>
        <taxon>Flavobacteriales</taxon>
        <taxon>Flavobacteriaceae</taxon>
        <taxon>Mesonia</taxon>
    </lineage>
</organism>
<dbReference type="Pfam" id="PF00196">
    <property type="entry name" value="GerE"/>
    <property type="match status" value="1"/>
</dbReference>
<dbReference type="SMART" id="SM00421">
    <property type="entry name" value="HTH_LUXR"/>
    <property type="match status" value="1"/>
</dbReference>
<evidence type="ECO:0000256" key="1">
    <source>
        <dbReference type="ARBA" id="ARBA00023015"/>
    </source>
</evidence>
<proteinExistence type="predicted"/>
<name>A0ABU1K3G9_9FLAO</name>
<keyword evidence="2 6" id="KW-0238">DNA-binding</keyword>
<feature type="domain" description="HTH luxR-type" evidence="5">
    <location>
        <begin position="267"/>
        <end position="328"/>
    </location>
</feature>
<dbReference type="PANTHER" id="PTHR44688:SF16">
    <property type="entry name" value="DNA-BINDING TRANSCRIPTIONAL ACTIVATOR DEVR_DOSR"/>
    <property type="match status" value="1"/>
</dbReference>
<dbReference type="PANTHER" id="PTHR44688">
    <property type="entry name" value="DNA-BINDING TRANSCRIPTIONAL ACTIVATOR DEVR_DOSR"/>
    <property type="match status" value="1"/>
</dbReference>
<keyword evidence="1" id="KW-0805">Transcription regulation</keyword>
<dbReference type="PROSITE" id="PS50043">
    <property type="entry name" value="HTH_LUXR_2"/>
    <property type="match status" value="1"/>
</dbReference>
<gene>
    <name evidence="6" type="ORF">GGR31_000760</name>
</gene>
<dbReference type="InterPro" id="IPR036388">
    <property type="entry name" value="WH-like_DNA-bd_sf"/>
</dbReference>
<sequence>MNYKLILYYNIIIASLLISSKSIGQDNSNGKLTGNIQLDSTWSSTIYLSYIRDFGELHSMSSKMILAESKIDSLGHFEFDLSYLPEEKNIFRLHIAKKLDSKNSIIIGGNHENYLIFIANRNSEINLKTTQAKPPFKKVDFGTNKENVNFQKITNLVFKQDSIASVSGASKRKFIEDKLIKNLLRDNQLTSLYALYKSAFESNYSRHKKFYKSYLKKWSDTDNNYFRDFKNKLPIKKEKKSTKTATFFIYAMLLLSGFILGKVNLPRSNRIKKLSVQERKIYDLLRKGATNKEIAEEFNIGISTTKTHVSNILSKLKVKSRKDIMNLK</sequence>
<dbReference type="RefSeq" id="WP_309727049.1">
    <property type="nucleotide sequence ID" value="NZ_JAVDQA010000001.1"/>
</dbReference>
<dbReference type="GO" id="GO:0003677">
    <property type="term" value="F:DNA binding"/>
    <property type="evidence" value="ECO:0007669"/>
    <property type="project" value="UniProtKB-KW"/>
</dbReference>
<comment type="caution">
    <text evidence="6">The sequence shown here is derived from an EMBL/GenBank/DDBJ whole genome shotgun (WGS) entry which is preliminary data.</text>
</comment>
<dbReference type="InterPro" id="IPR016032">
    <property type="entry name" value="Sig_transdc_resp-reg_C-effctor"/>
</dbReference>
<evidence type="ECO:0000313" key="7">
    <source>
        <dbReference type="Proteomes" id="UP001257659"/>
    </source>
</evidence>
<reference evidence="6 7" key="1">
    <citation type="submission" date="2023-07" db="EMBL/GenBank/DDBJ databases">
        <title>Genomic Encyclopedia of Type Strains, Phase IV (KMG-IV): sequencing the most valuable type-strain genomes for metagenomic binning, comparative biology and taxonomic classification.</title>
        <authorList>
            <person name="Goeker M."/>
        </authorList>
    </citation>
    <scope>NUCLEOTIDE SEQUENCE [LARGE SCALE GENOMIC DNA]</scope>
    <source>
        <strain evidence="6 7">DSM 102814</strain>
    </source>
</reference>
<dbReference type="EMBL" id="JAVDQA010000001">
    <property type="protein sequence ID" value="MDR6300144.1"/>
    <property type="molecule type" value="Genomic_DNA"/>
</dbReference>
<keyword evidence="3" id="KW-0804">Transcription</keyword>
<dbReference type="Gene3D" id="1.10.10.10">
    <property type="entry name" value="Winged helix-like DNA-binding domain superfamily/Winged helix DNA-binding domain"/>
    <property type="match status" value="1"/>
</dbReference>
<dbReference type="Proteomes" id="UP001257659">
    <property type="component" value="Unassembled WGS sequence"/>
</dbReference>
<evidence type="ECO:0000259" key="5">
    <source>
        <dbReference type="PROSITE" id="PS50043"/>
    </source>
</evidence>
<dbReference type="PRINTS" id="PR00038">
    <property type="entry name" value="HTHLUXR"/>
</dbReference>
<dbReference type="CDD" id="cd06170">
    <property type="entry name" value="LuxR_C_like"/>
    <property type="match status" value="1"/>
</dbReference>
<evidence type="ECO:0000256" key="3">
    <source>
        <dbReference type="ARBA" id="ARBA00023163"/>
    </source>
</evidence>
<protein>
    <submittedName>
        <fullName evidence="6">DNA-binding CsgD family transcriptional regulator</fullName>
    </submittedName>
</protein>
<evidence type="ECO:0000256" key="2">
    <source>
        <dbReference type="ARBA" id="ARBA00023125"/>
    </source>
</evidence>
<keyword evidence="4" id="KW-1133">Transmembrane helix</keyword>
<keyword evidence="4" id="KW-0812">Transmembrane</keyword>
<evidence type="ECO:0000313" key="6">
    <source>
        <dbReference type="EMBL" id="MDR6300144.1"/>
    </source>
</evidence>
<dbReference type="SUPFAM" id="SSF46894">
    <property type="entry name" value="C-terminal effector domain of the bipartite response regulators"/>
    <property type="match status" value="1"/>
</dbReference>
<keyword evidence="7" id="KW-1185">Reference proteome</keyword>
<evidence type="ECO:0000256" key="4">
    <source>
        <dbReference type="SAM" id="Phobius"/>
    </source>
</evidence>
<dbReference type="InterPro" id="IPR000792">
    <property type="entry name" value="Tscrpt_reg_LuxR_C"/>
</dbReference>